<accession>D0GM92</accession>
<sequence length="221" mass="24537">FDRYGGESKGDGFGISLYGRLGNKEVPYYLQGRIGIGFITSNVERDILLGSGDISRAKIEHRDKVFSGYLESGYDTKIGSLTITPYVGLSHDTVERGAFSEENSQFGLTADKKRYNQTSALLGLRLGKSVNWANGSKTTFQGYVTQYIGFKKQDLSFEAAYSGLSNARFKVEGIGLSKNSTWAGIGVLTEVNPRFAWYVNYDAKMEKNKLNNNVFTTGFRF</sequence>
<dbReference type="PROSITE" id="PS51208">
    <property type="entry name" value="AUTOTRANSPORTER"/>
    <property type="match status" value="1"/>
</dbReference>
<dbReference type="InterPro" id="IPR036709">
    <property type="entry name" value="Autotransporte_beta_dom_sf"/>
</dbReference>
<dbReference type="Gene3D" id="2.40.128.130">
    <property type="entry name" value="Autotransporter beta-domain"/>
    <property type="match status" value="1"/>
</dbReference>
<dbReference type="GO" id="GO:0019867">
    <property type="term" value="C:outer membrane"/>
    <property type="evidence" value="ECO:0007669"/>
    <property type="project" value="InterPro"/>
</dbReference>
<dbReference type="EMBL" id="ADAD01000128">
    <property type="protein sequence ID" value="EEY34789.1"/>
    <property type="molecule type" value="Genomic_DNA"/>
</dbReference>
<keyword evidence="3" id="KW-1185">Reference proteome</keyword>
<dbReference type="Pfam" id="PF03797">
    <property type="entry name" value="Autotransporter"/>
    <property type="match status" value="1"/>
</dbReference>
<dbReference type="NCBIfam" id="TIGR01414">
    <property type="entry name" value="autotrans_barl"/>
    <property type="match status" value="1"/>
</dbReference>
<feature type="non-terminal residue" evidence="2">
    <location>
        <position position="221"/>
    </location>
</feature>
<feature type="domain" description="Autotransporter" evidence="1">
    <location>
        <begin position="1"/>
        <end position="221"/>
    </location>
</feature>
<organism evidence="2 3">
    <name type="scientific">Pseudoleptotrichia goodfellowii F0264</name>
    <dbReference type="NCBI Taxonomy" id="596323"/>
    <lineage>
        <taxon>Bacteria</taxon>
        <taxon>Fusobacteriati</taxon>
        <taxon>Fusobacteriota</taxon>
        <taxon>Fusobacteriia</taxon>
        <taxon>Fusobacteriales</taxon>
        <taxon>Leptotrichiaceae</taxon>
        <taxon>Pseudoleptotrichia</taxon>
    </lineage>
</organism>
<dbReference type="AlphaFoldDB" id="D0GM92"/>
<dbReference type="RefSeq" id="WP_006807597.1">
    <property type="nucleotide sequence ID" value="NZ_ADAD01000128.1"/>
</dbReference>
<dbReference type="InterPro" id="IPR005546">
    <property type="entry name" value="Autotransporte_beta"/>
</dbReference>
<comment type="caution">
    <text evidence="2">The sequence shown here is derived from an EMBL/GenBank/DDBJ whole genome shotgun (WGS) entry which is preliminary data.</text>
</comment>
<gene>
    <name evidence="2" type="ORF">HMPREF0554_2406</name>
</gene>
<protein>
    <submittedName>
        <fullName evidence="2">Autotransporter beta-domain protein</fullName>
    </submittedName>
</protein>
<dbReference type="InterPro" id="IPR006315">
    <property type="entry name" value="OM_autotransptr_brl_dom"/>
</dbReference>
<dbReference type="eggNOG" id="COG4625">
    <property type="taxonomic scope" value="Bacteria"/>
</dbReference>
<proteinExistence type="predicted"/>
<evidence type="ECO:0000313" key="2">
    <source>
        <dbReference type="EMBL" id="EEY34789.1"/>
    </source>
</evidence>
<evidence type="ECO:0000259" key="1">
    <source>
        <dbReference type="PROSITE" id="PS51208"/>
    </source>
</evidence>
<name>D0GM92_9FUSO</name>
<evidence type="ECO:0000313" key="3">
    <source>
        <dbReference type="Proteomes" id="UP000004226"/>
    </source>
</evidence>
<dbReference type="Proteomes" id="UP000004226">
    <property type="component" value="Unassembled WGS sequence"/>
</dbReference>
<feature type="non-terminal residue" evidence="2">
    <location>
        <position position="1"/>
    </location>
</feature>
<reference evidence="2 3" key="1">
    <citation type="submission" date="2009-10" db="EMBL/GenBank/DDBJ databases">
        <authorList>
            <person name="Harkins D.M."/>
            <person name="Madupu R."/>
            <person name="Durkin A.S."/>
            <person name="Torralba M."/>
            <person name="Methe B."/>
            <person name="Sutton G.G."/>
            <person name="Strausberg R.L."/>
            <person name="Nelson K.E."/>
        </authorList>
    </citation>
    <scope>NUCLEOTIDE SEQUENCE [LARGE SCALE GENOMIC DNA]</scope>
    <source>
        <strain evidence="2 3">F0264</strain>
    </source>
</reference>
<dbReference type="SUPFAM" id="SSF103515">
    <property type="entry name" value="Autotransporter"/>
    <property type="match status" value="1"/>
</dbReference>